<dbReference type="PANTHER" id="PTHR34848">
    <property type="match status" value="1"/>
</dbReference>
<dbReference type="AlphaFoldDB" id="A0A7C4EKY3"/>
<dbReference type="SUPFAM" id="SSF52540">
    <property type="entry name" value="P-loop containing nucleoside triphosphate hydrolases"/>
    <property type="match status" value="1"/>
</dbReference>
<comment type="pathway">
    <text evidence="5">Cofactor biosynthesis; adenosylcobalamin biosynthesis; adenosylcobalamin from cob(II)yrinate a,c-diamide: step 6/7.</text>
</comment>
<dbReference type="InterPro" id="IPR003203">
    <property type="entry name" value="CobU/CobP"/>
</dbReference>
<evidence type="ECO:0000256" key="3">
    <source>
        <dbReference type="ARBA" id="ARBA00001522"/>
    </source>
</evidence>
<comment type="similarity">
    <text evidence="7">Belongs to the CobU/CobP family.</text>
</comment>
<dbReference type="InterPro" id="IPR027417">
    <property type="entry name" value="P-loop_NTPase"/>
</dbReference>
<dbReference type="GO" id="GO:0005524">
    <property type="term" value="F:ATP binding"/>
    <property type="evidence" value="ECO:0007669"/>
    <property type="project" value="UniProtKB-KW"/>
</dbReference>
<accession>A0A7C4EKY3</accession>
<reference evidence="18" key="1">
    <citation type="journal article" date="2020" name="mSystems">
        <title>Genome- and Community-Level Interaction Insights into Carbon Utilization and Element Cycling Functions of Hydrothermarchaeota in Hydrothermal Sediment.</title>
        <authorList>
            <person name="Zhou Z."/>
            <person name="Liu Y."/>
            <person name="Xu W."/>
            <person name="Pan J."/>
            <person name="Luo Z.H."/>
            <person name="Li M."/>
        </authorList>
    </citation>
    <scope>NUCLEOTIDE SEQUENCE [LARGE SCALE GENOMIC DNA]</scope>
    <source>
        <strain evidence="18">SpSt-413</strain>
    </source>
</reference>
<keyword evidence="13" id="KW-0418">Kinase</keyword>
<evidence type="ECO:0000256" key="8">
    <source>
        <dbReference type="ARBA" id="ARBA00012016"/>
    </source>
</evidence>
<dbReference type="EC" id="2.7.7.62" evidence="9"/>
<evidence type="ECO:0000256" key="6">
    <source>
        <dbReference type="ARBA" id="ARBA00005159"/>
    </source>
</evidence>
<evidence type="ECO:0000256" key="12">
    <source>
        <dbReference type="ARBA" id="ARBA00022741"/>
    </source>
</evidence>
<evidence type="ECO:0000256" key="7">
    <source>
        <dbReference type="ARBA" id="ARBA00007490"/>
    </source>
</evidence>
<evidence type="ECO:0000256" key="11">
    <source>
        <dbReference type="ARBA" id="ARBA00022679"/>
    </source>
</evidence>
<proteinExistence type="inferred from homology"/>
<evidence type="ECO:0000256" key="9">
    <source>
        <dbReference type="ARBA" id="ARBA00012523"/>
    </source>
</evidence>
<comment type="catalytic activity">
    <reaction evidence="1">
        <text>adenosylcob(III)inamide + ATP = adenosylcob(III)inamide phosphate + ADP + H(+)</text>
        <dbReference type="Rhea" id="RHEA:15769"/>
        <dbReference type="ChEBI" id="CHEBI:2480"/>
        <dbReference type="ChEBI" id="CHEBI:15378"/>
        <dbReference type="ChEBI" id="CHEBI:30616"/>
        <dbReference type="ChEBI" id="CHEBI:58502"/>
        <dbReference type="ChEBI" id="CHEBI:456216"/>
        <dbReference type="EC" id="2.7.1.156"/>
    </reaction>
</comment>
<comment type="catalytic activity">
    <reaction evidence="3">
        <text>adenosylcob(III)inamide + GTP = adenosylcob(III)inamide phosphate + GDP + H(+)</text>
        <dbReference type="Rhea" id="RHEA:15765"/>
        <dbReference type="ChEBI" id="CHEBI:2480"/>
        <dbReference type="ChEBI" id="CHEBI:15378"/>
        <dbReference type="ChEBI" id="CHEBI:37565"/>
        <dbReference type="ChEBI" id="CHEBI:58189"/>
        <dbReference type="ChEBI" id="CHEBI:58502"/>
        <dbReference type="EC" id="2.7.1.156"/>
    </reaction>
</comment>
<protein>
    <recommendedName>
        <fullName evidence="16">Adenosylcobinamide kinase</fullName>
        <ecNumber evidence="8">2.7.1.156</ecNumber>
        <ecNumber evidence="9">2.7.7.62</ecNumber>
    </recommendedName>
    <alternativeName>
        <fullName evidence="17">Adenosylcobinamide-phosphate guanylyltransferase</fullName>
    </alternativeName>
</protein>
<comment type="function">
    <text evidence="4">Catalyzes ATP-dependent phosphorylation of adenosylcobinamide and addition of GMP to adenosylcobinamide phosphate.</text>
</comment>
<comment type="catalytic activity">
    <reaction evidence="2">
        <text>adenosylcob(III)inamide phosphate + GTP + H(+) = adenosylcob(III)inamide-GDP + diphosphate</text>
        <dbReference type="Rhea" id="RHEA:22712"/>
        <dbReference type="ChEBI" id="CHEBI:15378"/>
        <dbReference type="ChEBI" id="CHEBI:33019"/>
        <dbReference type="ChEBI" id="CHEBI:37565"/>
        <dbReference type="ChEBI" id="CHEBI:58502"/>
        <dbReference type="ChEBI" id="CHEBI:60487"/>
        <dbReference type="EC" id="2.7.7.62"/>
    </reaction>
</comment>
<keyword evidence="10" id="KW-0169">Cobalamin biosynthesis</keyword>
<keyword evidence="15" id="KW-0342">GTP-binding</keyword>
<keyword evidence="14" id="KW-0067">ATP-binding</keyword>
<dbReference type="GO" id="GO:0008820">
    <property type="term" value="F:cobinamide phosphate guanylyltransferase activity"/>
    <property type="evidence" value="ECO:0007669"/>
    <property type="project" value="UniProtKB-EC"/>
</dbReference>
<dbReference type="GO" id="GO:0009236">
    <property type="term" value="P:cobalamin biosynthetic process"/>
    <property type="evidence" value="ECO:0007669"/>
    <property type="project" value="UniProtKB-UniPathway"/>
</dbReference>
<dbReference type="Gene3D" id="3.40.50.300">
    <property type="entry name" value="P-loop containing nucleotide triphosphate hydrolases"/>
    <property type="match status" value="1"/>
</dbReference>
<dbReference type="GO" id="GO:0005525">
    <property type="term" value="F:GTP binding"/>
    <property type="evidence" value="ECO:0007669"/>
    <property type="project" value="UniProtKB-KW"/>
</dbReference>
<dbReference type="GO" id="GO:0043752">
    <property type="term" value="F:adenosylcobinamide kinase activity"/>
    <property type="evidence" value="ECO:0007669"/>
    <property type="project" value="UniProtKB-EC"/>
</dbReference>
<comment type="caution">
    <text evidence="18">The sequence shown here is derived from an EMBL/GenBank/DDBJ whole genome shotgun (WGS) entry which is preliminary data.</text>
</comment>
<sequence length="168" mass="17678">MIALVLGGEKSGKSDLAYSLFCQASGPGVILAMGQARDAGFRRQILAHRLARDPALPLEEPGQALPEALERAAETGRNVLVDSLDFWVFACLADLDGRMARLEQALAAYAAPGSPQCVLVSCEVGLGPVAATSLVRRFARAQGELNRRVAAVAQRVTLVVAGLPVSLK</sequence>
<dbReference type="UniPathway" id="UPA00148">
    <property type="reaction ID" value="UER00236"/>
</dbReference>
<evidence type="ECO:0000313" key="18">
    <source>
        <dbReference type="EMBL" id="HGG93373.1"/>
    </source>
</evidence>
<keyword evidence="12" id="KW-0547">Nucleotide-binding</keyword>
<dbReference type="EMBL" id="DSRP01000735">
    <property type="protein sequence ID" value="HGG93373.1"/>
    <property type="molecule type" value="Genomic_DNA"/>
</dbReference>
<dbReference type="Pfam" id="PF02283">
    <property type="entry name" value="CobU"/>
    <property type="match status" value="1"/>
</dbReference>
<evidence type="ECO:0000256" key="13">
    <source>
        <dbReference type="ARBA" id="ARBA00022777"/>
    </source>
</evidence>
<keyword evidence="11" id="KW-0808">Transferase</keyword>
<comment type="pathway">
    <text evidence="6">Cofactor biosynthesis; adenosylcobalamin biosynthesis; adenosylcobalamin from cob(II)yrinate a,c-diamide: step 5/7.</text>
</comment>
<evidence type="ECO:0000256" key="4">
    <source>
        <dbReference type="ARBA" id="ARBA00003889"/>
    </source>
</evidence>
<evidence type="ECO:0000256" key="5">
    <source>
        <dbReference type="ARBA" id="ARBA00004692"/>
    </source>
</evidence>
<gene>
    <name evidence="18" type="ORF">ENR59_10555</name>
</gene>
<evidence type="ECO:0000256" key="15">
    <source>
        <dbReference type="ARBA" id="ARBA00023134"/>
    </source>
</evidence>
<dbReference type="PANTHER" id="PTHR34848:SF1">
    <property type="entry name" value="BIFUNCTIONAL ADENOSYLCOBALAMIN BIOSYNTHESIS PROTEIN COBU"/>
    <property type="match status" value="1"/>
</dbReference>
<evidence type="ECO:0000256" key="1">
    <source>
        <dbReference type="ARBA" id="ARBA00000312"/>
    </source>
</evidence>
<evidence type="ECO:0000256" key="10">
    <source>
        <dbReference type="ARBA" id="ARBA00022573"/>
    </source>
</evidence>
<name>A0A7C4EKY3_9BACT</name>
<organism evidence="18">
    <name type="scientific">Fundidesulfovibrio putealis</name>
    <dbReference type="NCBI Taxonomy" id="270496"/>
    <lineage>
        <taxon>Bacteria</taxon>
        <taxon>Pseudomonadati</taxon>
        <taxon>Thermodesulfobacteriota</taxon>
        <taxon>Desulfovibrionia</taxon>
        <taxon>Desulfovibrionales</taxon>
        <taxon>Desulfovibrionaceae</taxon>
        <taxon>Fundidesulfovibrio</taxon>
    </lineage>
</organism>
<dbReference type="EC" id="2.7.1.156" evidence="8"/>
<evidence type="ECO:0000256" key="2">
    <source>
        <dbReference type="ARBA" id="ARBA00000711"/>
    </source>
</evidence>
<evidence type="ECO:0000256" key="17">
    <source>
        <dbReference type="ARBA" id="ARBA00030571"/>
    </source>
</evidence>
<evidence type="ECO:0000256" key="14">
    <source>
        <dbReference type="ARBA" id="ARBA00022840"/>
    </source>
</evidence>
<evidence type="ECO:0000256" key="16">
    <source>
        <dbReference type="ARBA" id="ARBA00029570"/>
    </source>
</evidence>